<evidence type="ECO:0000256" key="3">
    <source>
        <dbReference type="ARBA" id="ARBA00022723"/>
    </source>
</evidence>
<comment type="cofactor">
    <cofactor evidence="1">
        <name>Mn(2+)</name>
        <dbReference type="ChEBI" id="CHEBI:29035"/>
    </cofactor>
</comment>
<keyword evidence="4" id="KW-0378">Hydrolase</keyword>
<evidence type="ECO:0000256" key="1">
    <source>
        <dbReference type="ARBA" id="ARBA00001936"/>
    </source>
</evidence>
<evidence type="ECO:0000256" key="5">
    <source>
        <dbReference type="ARBA" id="ARBA00022842"/>
    </source>
</evidence>
<dbReference type="InterPro" id="IPR045121">
    <property type="entry name" value="CoAse"/>
</dbReference>
<proteinExistence type="predicted"/>
<dbReference type="Proteomes" id="UP000830401">
    <property type="component" value="Chromosome"/>
</dbReference>
<organism evidence="8 9">
    <name type="scientific">Hymenobacter volaticus</name>
    <dbReference type="NCBI Taxonomy" id="2932254"/>
    <lineage>
        <taxon>Bacteria</taxon>
        <taxon>Pseudomonadati</taxon>
        <taxon>Bacteroidota</taxon>
        <taxon>Cytophagia</taxon>
        <taxon>Cytophagales</taxon>
        <taxon>Hymenobacteraceae</taxon>
        <taxon>Hymenobacter</taxon>
    </lineage>
</organism>
<evidence type="ECO:0000256" key="2">
    <source>
        <dbReference type="ARBA" id="ARBA00001946"/>
    </source>
</evidence>
<name>A0ABY4G391_9BACT</name>
<dbReference type="PANTHER" id="PTHR12992:SF11">
    <property type="entry name" value="MITOCHONDRIAL COENZYME A DIPHOSPHATASE NUDT8"/>
    <property type="match status" value="1"/>
</dbReference>
<sequence>MPAYLTLDDFPTPKNLRDSAVLVPIFEDAAGELHVVMVRRSSYGAHGGELAFPGGKHEPTDASLLATALREAEEEVGLAPANVEVLAALPTVDVPSGFRITPFLGKIRRPEVWQWQQREVEEVLEIPLRHLADPTQHVEEVWQLPRWPGPRRVPFYQIAGGYKLWGASYRIISPLIQPLLAGEYVKS</sequence>
<evidence type="ECO:0000259" key="7">
    <source>
        <dbReference type="PROSITE" id="PS51462"/>
    </source>
</evidence>
<dbReference type="Pfam" id="PF00293">
    <property type="entry name" value="NUDIX"/>
    <property type="match status" value="1"/>
</dbReference>
<keyword evidence="9" id="KW-1185">Reference proteome</keyword>
<reference evidence="8" key="1">
    <citation type="submission" date="2022-04" db="EMBL/GenBank/DDBJ databases">
        <title>Hymenobacter sp. isolated from the air.</title>
        <authorList>
            <person name="Won M."/>
            <person name="Lee C.-M."/>
            <person name="Woen H.-Y."/>
            <person name="Kwon S.-W."/>
        </authorList>
    </citation>
    <scope>NUCLEOTIDE SEQUENCE</scope>
    <source>
        <strain evidence="8">5420S-77</strain>
    </source>
</reference>
<evidence type="ECO:0000256" key="6">
    <source>
        <dbReference type="ARBA" id="ARBA00023211"/>
    </source>
</evidence>
<dbReference type="InterPro" id="IPR000086">
    <property type="entry name" value="NUDIX_hydrolase_dom"/>
</dbReference>
<keyword evidence="6" id="KW-0464">Manganese</keyword>
<gene>
    <name evidence="8" type="ORF">MUN86_17545</name>
</gene>
<evidence type="ECO:0000256" key="4">
    <source>
        <dbReference type="ARBA" id="ARBA00022801"/>
    </source>
</evidence>
<evidence type="ECO:0000313" key="9">
    <source>
        <dbReference type="Proteomes" id="UP000830401"/>
    </source>
</evidence>
<feature type="domain" description="Nudix hydrolase" evidence="7">
    <location>
        <begin position="16"/>
        <end position="157"/>
    </location>
</feature>
<dbReference type="EMBL" id="CP095061">
    <property type="protein sequence ID" value="UOQ65340.1"/>
    <property type="molecule type" value="Genomic_DNA"/>
</dbReference>
<dbReference type="PANTHER" id="PTHR12992">
    <property type="entry name" value="NUDIX HYDROLASE"/>
    <property type="match status" value="1"/>
</dbReference>
<protein>
    <submittedName>
        <fullName evidence="8">CoA pyrophosphatase</fullName>
    </submittedName>
</protein>
<dbReference type="InterPro" id="IPR015797">
    <property type="entry name" value="NUDIX_hydrolase-like_dom_sf"/>
</dbReference>
<dbReference type="SUPFAM" id="SSF55811">
    <property type="entry name" value="Nudix"/>
    <property type="match status" value="1"/>
</dbReference>
<dbReference type="PROSITE" id="PS51462">
    <property type="entry name" value="NUDIX"/>
    <property type="match status" value="1"/>
</dbReference>
<accession>A0ABY4G391</accession>
<keyword evidence="5" id="KW-0460">Magnesium</keyword>
<dbReference type="CDD" id="cd03426">
    <property type="entry name" value="NUDIX_CoAse_Nudt7"/>
    <property type="match status" value="1"/>
</dbReference>
<dbReference type="RefSeq" id="WP_245119346.1">
    <property type="nucleotide sequence ID" value="NZ_CP095061.1"/>
</dbReference>
<dbReference type="Gene3D" id="3.90.79.10">
    <property type="entry name" value="Nucleoside Triphosphate Pyrophosphohydrolase"/>
    <property type="match status" value="1"/>
</dbReference>
<comment type="cofactor">
    <cofactor evidence="2">
        <name>Mg(2+)</name>
        <dbReference type="ChEBI" id="CHEBI:18420"/>
    </cofactor>
</comment>
<keyword evidence="3" id="KW-0479">Metal-binding</keyword>
<evidence type="ECO:0000313" key="8">
    <source>
        <dbReference type="EMBL" id="UOQ65340.1"/>
    </source>
</evidence>